<dbReference type="AlphaFoldDB" id="A0A182DWJ8"/>
<dbReference type="PANTHER" id="PTHR46815">
    <property type="entry name" value="PROTEIN KISH-B"/>
    <property type="match status" value="1"/>
</dbReference>
<keyword evidence="5" id="KW-0732">Signal</keyword>
<proteinExistence type="inferred from homology"/>
<dbReference type="EMBL" id="UYRW01000001">
    <property type="protein sequence ID" value="VDK60930.1"/>
    <property type="molecule type" value="Genomic_DNA"/>
</dbReference>
<dbReference type="STRING" id="42157.A0A182DWJ8"/>
<protein>
    <recommendedName>
        <fullName evidence="9">Protein kish</fullName>
    </recommendedName>
</protein>
<evidence type="ECO:0000313" key="11">
    <source>
        <dbReference type="Proteomes" id="UP000271087"/>
    </source>
</evidence>
<reference evidence="12" key="1">
    <citation type="submission" date="2016-06" db="UniProtKB">
        <authorList>
            <consortium name="WormBaseParasite"/>
        </authorList>
    </citation>
    <scope>IDENTIFICATION</scope>
</reference>
<evidence type="ECO:0000256" key="1">
    <source>
        <dbReference type="ARBA" id="ARBA00002154"/>
    </source>
</evidence>
<comment type="subcellular location">
    <subcellularLocation>
        <location evidence="2">Golgi apparatus membrane</location>
        <topology evidence="2">Single-pass type I membrane protein</topology>
    </subcellularLocation>
</comment>
<evidence type="ECO:0000256" key="5">
    <source>
        <dbReference type="ARBA" id="ARBA00022729"/>
    </source>
</evidence>
<evidence type="ECO:0000256" key="9">
    <source>
        <dbReference type="RuleBase" id="RU910717"/>
    </source>
</evidence>
<dbReference type="GO" id="GO:0000139">
    <property type="term" value="C:Golgi membrane"/>
    <property type="evidence" value="ECO:0007669"/>
    <property type="project" value="UniProtKB-SubCell"/>
</dbReference>
<evidence type="ECO:0000313" key="10">
    <source>
        <dbReference type="EMBL" id="VDK60930.1"/>
    </source>
</evidence>
<reference evidence="10 11" key="2">
    <citation type="submission" date="2018-08" db="EMBL/GenBank/DDBJ databases">
        <authorList>
            <person name="Laetsch R D."/>
            <person name="Stevens L."/>
            <person name="Kumar S."/>
            <person name="Blaxter L. M."/>
        </authorList>
    </citation>
    <scope>NUCLEOTIDE SEQUENCE [LARGE SCALE GENOMIC DNA]</scope>
</reference>
<evidence type="ECO:0000256" key="4">
    <source>
        <dbReference type="ARBA" id="ARBA00022692"/>
    </source>
</evidence>
<gene>
    <name evidence="10" type="ORF">NOO_LOCUS12</name>
</gene>
<comment type="function">
    <text evidence="1 9">Involved in the early part of the secretory pathway.</text>
</comment>
<dbReference type="Pfam" id="PF06842">
    <property type="entry name" value="DUF1242"/>
    <property type="match status" value="1"/>
</dbReference>
<dbReference type="OrthoDB" id="10034655at2759"/>
<name>A0A182DWJ8_ONCOC</name>
<evidence type="ECO:0000256" key="7">
    <source>
        <dbReference type="ARBA" id="ARBA00023034"/>
    </source>
</evidence>
<evidence type="ECO:0000256" key="2">
    <source>
        <dbReference type="ARBA" id="ARBA00004614"/>
    </source>
</evidence>
<evidence type="ECO:0000256" key="6">
    <source>
        <dbReference type="ARBA" id="ARBA00022989"/>
    </source>
</evidence>
<evidence type="ECO:0000313" key="12">
    <source>
        <dbReference type="WBParaSite" id="nOo.2.0.1.t00012-RA"/>
    </source>
</evidence>
<accession>A0A182DWJ8</accession>
<dbReference type="Proteomes" id="UP000271087">
    <property type="component" value="Unassembled WGS sequence"/>
</dbReference>
<sequence>MNAYSFDGAVIVGLLLICTCAYLKRVPRINSWLLSEKKGFFGIFYKTVNVKSSSYRNSFALRSFAYLFVLCWVYFIYQIIPYFARSKLLRILEKAMRS</sequence>
<keyword evidence="7" id="KW-0333">Golgi apparatus</keyword>
<organism evidence="12">
    <name type="scientific">Onchocerca ochengi</name>
    <name type="common">Filarial nematode worm</name>
    <dbReference type="NCBI Taxonomy" id="42157"/>
    <lineage>
        <taxon>Eukaryota</taxon>
        <taxon>Metazoa</taxon>
        <taxon>Ecdysozoa</taxon>
        <taxon>Nematoda</taxon>
        <taxon>Chromadorea</taxon>
        <taxon>Rhabditida</taxon>
        <taxon>Spirurina</taxon>
        <taxon>Spiruromorpha</taxon>
        <taxon>Filarioidea</taxon>
        <taxon>Onchocercidae</taxon>
        <taxon>Onchocerca</taxon>
    </lineage>
</organism>
<dbReference type="InterPro" id="IPR009653">
    <property type="entry name" value="Ksh1"/>
</dbReference>
<dbReference type="PANTHER" id="PTHR46815:SF1">
    <property type="entry name" value="PROTEIN KISH-B"/>
    <property type="match status" value="1"/>
</dbReference>
<keyword evidence="6 9" id="KW-1133">Transmembrane helix</keyword>
<dbReference type="WBParaSite" id="nOo.2.0.1.t00012-RA">
    <property type="protein sequence ID" value="nOo.2.0.1.t00012-RA"/>
    <property type="gene ID" value="nOo.2.0.1.g00012"/>
</dbReference>
<dbReference type="InterPro" id="IPR042863">
    <property type="entry name" value="Kish-B"/>
</dbReference>
<feature type="transmembrane region" description="Helical" evidence="9">
    <location>
        <begin position="64"/>
        <end position="84"/>
    </location>
</feature>
<evidence type="ECO:0000256" key="8">
    <source>
        <dbReference type="ARBA" id="ARBA00023136"/>
    </source>
</evidence>
<comment type="similarity">
    <text evidence="3 9">Belongs to the KISH family.</text>
</comment>
<evidence type="ECO:0000256" key="3">
    <source>
        <dbReference type="ARBA" id="ARBA00008961"/>
    </source>
</evidence>
<keyword evidence="8 9" id="KW-0472">Membrane</keyword>
<keyword evidence="11" id="KW-1185">Reference proteome</keyword>
<keyword evidence="4 9" id="KW-0812">Transmembrane</keyword>